<comment type="caution">
    <text evidence="1">The sequence shown here is derived from an EMBL/GenBank/DDBJ whole genome shotgun (WGS) entry which is preliminary data.</text>
</comment>
<accession>A0A392UA54</accession>
<proteinExistence type="predicted"/>
<dbReference type="AlphaFoldDB" id="A0A392UA54"/>
<reference evidence="1 2" key="1">
    <citation type="journal article" date="2018" name="Front. Plant Sci.">
        <title>Red Clover (Trifolium pratense) and Zigzag Clover (T. medium) - A Picture of Genomic Similarities and Differences.</title>
        <authorList>
            <person name="Dluhosova J."/>
            <person name="Istvanek J."/>
            <person name="Nedelnik J."/>
            <person name="Repkova J."/>
        </authorList>
    </citation>
    <scope>NUCLEOTIDE SEQUENCE [LARGE SCALE GENOMIC DNA]</scope>
    <source>
        <strain evidence="2">cv. 10/8</strain>
        <tissue evidence="1">Leaf</tissue>
    </source>
</reference>
<sequence length="34" mass="3720">MGVSKVNCSPDLMVRCKSSASYEAKSLIHSICQF</sequence>
<evidence type="ECO:0000313" key="2">
    <source>
        <dbReference type="Proteomes" id="UP000265520"/>
    </source>
</evidence>
<feature type="non-terminal residue" evidence="1">
    <location>
        <position position="34"/>
    </location>
</feature>
<keyword evidence="2" id="KW-1185">Reference proteome</keyword>
<organism evidence="1 2">
    <name type="scientific">Trifolium medium</name>
    <dbReference type="NCBI Taxonomy" id="97028"/>
    <lineage>
        <taxon>Eukaryota</taxon>
        <taxon>Viridiplantae</taxon>
        <taxon>Streptophyta</taxon>
        <taxon>Embryophyta</taxon>
        <taxon>Tracheophyta</taxon>
        <taxon>Spermatophyta</taxon>
        <taxon>Magnoliopsida</taxon>
        <taxon>eudicotyledons</taxon>
        <taxon>Gunneridae</taxon>
        <taxon>Pentapetalae</taxon>
        <taxon>rosids</taxon>
        <taxon>fabids</taxon>
        <taxon>Fabales</taxon>
        <taxon>Fabaceae</taxon>
        <taxon>Papilionoideae</taxon>
        <taxon>50 kb inversion clade</taxon>
        <taxon>NPAAA clade</taxon>
        <taxon>Hologalegina</taxon>
        <taxon>IRL clade</taxon>
        <taxon>Trifolieae</taxon>
        <taxon>Trifolium</taxon>
    </lineage>
</organism>
<name>A0A392UA54_9FABA</name>
<protein>
    <submittedName>
        <fullName evidence="1">Uncharacterized protein</fullName>
    </submittedName>
</protein>
<evidence type="ECO:0000313" key="1">
    <source>
        <dbReference type="EMBL" id="MCI70389.1"/>
    </source>
</evidence>
<dbReference type="EMBL" id="LXQA010775005">
    <property type="protein sequence ID" value="MCI70389.1"/>
    <property type="molecule type" value="Genomic_DNA"/>
</dbReference>
<dbReference type="Proteomes" id="UP000265520">
    <property type="component" value="Unassembled WGS sequence"/>
</dbReference>